<dbReference type="RefSeq" id="WP_394460443.1">
    <property type="nucleotide sequence ID" value="NZ_JBIGHZ010000003.1"/>
</dbReference>
<dbReference type="PANTHER" id="PTHR37326">
    <property type="entry name" value="BLL3975 PROTEIN"/>
    <property type="match status" value="1"/>
</dbReference>
<keyword evidence="3" id="KW-0378">Hydrolase</keyword>
<proteinExistence type="predicted"/>
<dbReference type="Pfam" id="PF24827">
    <property type="entry name" value="AstE_AspA_cat"/>
    <property type="match status" value="1"/>
</dbReference>
<dbReference type="PANTHER" id="PTHR37326:SF1">
    <property type="entry name" value="BLL3975 PROTEIN"/>
    <property type="match status" value="1"/>
</dbReference>
<evidence type="ECO:0000313" key="6">
    <source>
        <dbReference type="EMBL" id="MFG6448322.1"/>
    </source>
</evidence>
<evidence type="ECO:0000256" key="1">
    <source>
        <dbReference type="ARBA" id="ARBA00001947"/>
    </source>
</evidence>
<evidence type="ECO:0000313" key="7">
    <source>
        <dbReference type="Proteomes" id="UP001606099"/>
    </source>
</evidence>
<keyword evidence="7" id="KW-1185">Reference proteome</keyword>
<comment type="caution">
    <text evidence="6">The sequence shown here is derived from an EMBL/GenBank/DDBJ whole genome shotgun (WGS) entry which is preliminary data.</text>
</comment>
<dbReference type="Gene3D" id="3.40.630.10">
    <property type="entry name" value="Zn peptidases"/>
    <property type="match status" value="1"/>
</dbReference>
<keyword evidence="4" id="KW-0862">Zinc</keyword>
<keyword evidence="2" id="KW-0479">Metal-binding</keyword>
<evidence type="ECO:0000256" key="4">
    <source>
        <dbReference type="ARBA" id="ARBA00022833"/>
    </source>
</evidence>
<evidence type="ECO:0000256" key="3">
    <source>
        <dbReference type="ARBA" id="ARBA00022801"/>
    </source>
</evidence>
<dbReference type="InterPro" id="IPR053138">
    <property type="entry name" value="N-alpha-Ac-DABA_deacetylase"/>
</dbReference>
<dbReference type="SUPFAM" id="SSF53187">
    <property type="entry name" value="Zn-dependent exopeptidases"/>
    <property type="match status" value="1"/>
</dbReference>
<reference evidence="6 7" key="1">
    <citation type="submission" date="2024-08" db="EMBL/GenBank/DDBJ databases">
        <authorList>
            <person name="Lu H."/>
        </authorList>
    </citation>
    <scope>NUCLEOTIDE SEQUENCE [LARGE SCALE GENOMIC DNA]</scope>
    <source>
        <strain evidence="6 7">BYS180W</strain>
    </source>
</reference>
<name>A0ABW7FVH7_9BURK</name>
<gene>
    <name evidence="6" type="ORF">ACG0Z6_08690</name>
</gene>
<feature type="domain" description="Succinylglutamate desuccinylase/Aspartoacylase catalytic" evidence="5">
    <location>
        <begin position="15"/>
        <end position="115"/>
    </location>
</feature>
<sequence>MQHFQSIRLDSPHSGPRLIVTGAVHGNEVCGTAAIRRVLAEFEQGQLQLLRGSLTLVPITNPRAYALGQRGADRNLNRRLRPNPQPQQYEDHVANWLCPLLAQHEVLLDLHSFQSPGQAFVMVGPPNNSGSLQPFAQAERELALAKVLGVQHAVDGWLQTYAQGVATRRAWADILPEAQRAQFDLDEAYGVGTTEAMRAMGGLALTLECGQHQDPAAPDVGWRAIKNTLVHLGMIEGPAPAVQSMQGLSLFAVFDKAHDQDHFARPWVSFDRVHTGQLIGHRANGQAVHASCDGAIVFPNPQAKAGQEWFYLARETERFN</sequence>
<evidence type="ECO:0000256" key="2">
    <source>
        <dbReference type="ARBA" id="ARBA00022723"/>
    </source>
</evidence>
<comment type="cofactor">
    <cofactor evidence="1">
        <name>Zn(2+)</name>
        <dbReference type="ChEBI" id="CHEBI:29105"/>
    </cofactor>
</comment>
<protein>
    <submittedName>
        <fullName evidence="6">Succinylglutamate desuccinylase/aspartoacylase family protein</fullName>
    </submittedName>
</protein>
<dbReference type="Proteomes" id="UP001606099">
    <property type="component" value="Unassembled WGS sequence"/>
</dbReference>
<dbReference type="EMBL" id="JBIGHZ010000003">
    <property type="protein sequence ID" value="MFG6448322.1"/>
    <property type="molecule type" value="Genomic_DNA"/>
</dbReference>
<accession>A0ABW7FVH7</accession>
<organism evidence="6 7">
    <name type="scientific">Roseateles rivi</name>
    <dbReference type="NCBI Taxonomy" id="3299028"/>
    <lineage>
        <taxon>Bacteria</taxon>
        <taxon>Pseudomonadati</taxon>
        <taxon>Pseudomonadota</taxon>
        <taxon>Betaproteobacteria</taxon>
        <taxon>Burkholderiales</taxon>
        <taxon>Sphaerotilaceae</taxon>
        <taxon>Roseateles</taxon>
    </lineage>
</organism>
<evidence type="ECO:0000259" key="5">
    <source>
        <dbReference type="Pfam" id="PF24827"/>
    </source>
</evidence>
<dbReference type="InterPro" id="IPR055438">
    <property type="entry name" value="AstE_AspA_cat"/>
</dbReference>